<gene>
    <name evidence="1" type="ORF">H6P81_011347</name>
</gene>
<dbReference type="SUPFAM" id="SSF53098">
    <property type="entry name" value="Ribonuclease H-like"/>
    <property type="match status" value="1"/>
</dbReference>
<comment type="caution">
    <text evidence="1">The sequence shown here is derived from an EMBL/GenBank/DDBJ whole genome shotgun (WGS) entry which is preliminary data.</text>
</comment>
<name>A0AAV7EUR5_ARIFI</name>
<reference evidence="1 2" key="1">
    <citation type="submission" date="2021-07" db="EMBL/GenBank/DDBJ databases">
        <title>The Aristolochia fimbriata genome: insights into angiosperm evolution, floral development and chemical biosynthesis.</title>
        <authorList>
            <person name="Jiao Y."/>
        </authorList>
    </citation>
    <scope>NUCLEOTIDE SEQUENCE [LARGE SCALE GENOMIC DNA]</scope>
    <source>
        <strain evidence="1">IBCAS-2021</strain>
        <tissue evidence="1">Leaf</tissue>
    </source>
</reference>
<dbReference type="Proteomes" id="UP000825729">
    <property type="component" value="Unassembled WGS sequence"/>
</dbReference>
<accession>A0AAV7EUR5</accession>
<proteinExistence type="predicted"/>
<protein>
    <submittedName>
        <fullName evidence="1">Uncharacterized protein</fullName>
    </submittedName>
</protein>
<dbReference type="AlphaFoldDB" id="A0AAV7EUR5"/>
<sequence>MENMKDSQRKELLAMEARMQEQLQTQLQEHMQRFIAMMKTPLVPFDSSFSQIYGTSFITGTLLSYSGPLGITDSNHAEVMAVLHGLGIFKKHLSGTLEIEGGSSAVVRWGMGSVKLVERLQ</sequence>
<evidence type="ECO:0000313" key="2">
    <source>
        <dbReference type="Proteomes" id="UP000825729"/>
    </source>
</evidence>
<organism evidence="1 2">
    <name type="scientific">Aristolochia fimbriata</name>
    <name type="common">White veined hardy Dutchman's pipe vine</name>
    <dbReference type="NCBI Taxonomy" id="158543"/>
    <lineage>
        <taxon>Eukaryota</taxon>
        <taxon>Viridiplantae</taxon>
        <taxon>Streptophyta</taxon>
        <taxon>Embryophyta</taxon>
        <taxon>Tracheophyta</taxon>
        <taxon>Spermatophyta</taxon>
        <taxon>Magnoliopsida</taxon>
        <taxon>Magnoliidae</taxon>
        <taxon>Piperales</taxon>
        <taxon>Aristolochiaceae</taxon>
        <taxon>Aristolochia</taxon>
    </lineage>
</organism>
<dbReference type="EMBL" id="JAINDJ010000004">
    <property type="protein sequence ID" value="KAG9451382.1"/>
    <property type="molecule type" value="Genomic_DNA"/>
</dbReference>
<keyword evidence="2" id="KW-1185">Reference proteome</keyword>
<dbReference type="InterPro" id="IPR012337">
    <property type="entry name" value="RNaseH-like_sf"/>
</dbReference>
<evidence type="ECO:0000313" key="1">
    <source>
        <dbReference type="EMBL" id="KAG9451382.1"/>
    </source>
</evidence>